<name>A0A6J7H469_9ZZZZ</name>
<keyword evidence="1" id="KW-0812">Transmembrane</keyword>
<evidence type="ECO:0000313" key="4">
    <source>
        <dbReference type="EMBL" id="CAB4910509.1"/>
    </source>
</evidence>
<keyword evidence="1" id="KW-0472">Membrane</keyword>
<organism evidence="4">
    <name type="scientific">freshwater metagenome</name>
    <dbReference type="NCBI Taxonomy" id="449393"/>
    <lineage>
        <taxon>unclassified sequences</taxon>
        <taxon>metagenomes</taxon>
        <taxon>ecological metagenomes</taxon>
    </lineage>
</organism>
<proteinExistence type="predicted"/>
<sequence length="97" mass="10563">MNTGVVILWTFAIVTAMFGLAFIWTGLKSERSYWKQRDPHGNAHTDATKLPIVIRNAFQYSAGEVRAPLRIAAIGVLLTYIAGIFAVVAIIVTVTSA</sequence>
<dbReference type="EMBL" id="CAEZVB010000038">
    <property type="protein sequence ID" value="CAB4622219.1"/>
    <property type="molecule type" value="Genomic_DNA"/>
</dbReference>
<accession>A0A6J7H469</accession>
<dbReference type="AlphaFoldDB" id="A0A6J7H469"/>
<keyword evidence="1" id="KW-1133">Transmembrane helix</keyword>
<reference evidence="4" key="1">
    <citation type="submission" date="2020-05" db="EMBL/GenBank/DDBJ databases">
        <authorList>
            <person name="Chiriac C."/>
            <person name="Salcher M."/>
            <person name="Ghai R."/>
            <person name="Kavagutti S V."/>
        </authorList>
    </citation>
    <scope>NUCLEOTIDE SEQUENCE</scope>
</reference>
<dbReference type="EMBL" id="CAEZWR010000113">
    <property type="protein sequence ID" value="CAB4669171.1"/>
    <property type="molecule type" value="Genomic_DNA"/>
</dbReference>
<evidence type="ECO:0000313" key="3">
    <source>
        <dbReference type="EMBL" id="CAB4669171.1"/>
    </source>
</evidence>
<feature type="transmembrane region" description="Helical" evidence="1">
    <location>
        <begin position="71"/>
        <end position="94"/>
    </location>
</feature>
<protein>
    <submittedName>
        <fullName evidence="4">Unannotated protein</fullName>
    </submittedName>
</protein>
<feature type="transmembrane region" description="Helical" evidence="1">
    <location>
        <begin position="6"/>
        <end position="27"/>
    </location>
</feature>
<dbReference type="EMBL" id="CAFBMO010000044">
    <property type="protein sequence ID" value="CAB4910509.1"/>
    <property type="molecule type" value="Genomic_DNA"/>
</dbReference>
<gene>
    <name evidence="2" type="ORF">UFOPK1908_00898</name>
    <name evidence="3" type="ORF">UFOPK2282_00981</name>
    <name evidence="4" type="ORF">UFOPK3576_01081</name>
</gene>
<evidence type="ECO:0000256" key="1">
    <source>
        <dbReference type="SAM" id="Phobius"/>
    </source>
</evidence>
<evidence type="ECO:0000313" key="2">
    <source>
        <dbReference type="EMBL" id="CAB4622219.1"/>
    </source>
</evidence>